<dbReference type="InterPro" id="IPR014721">
    <property type="entry name" value="Ribsml_uS5_D2-typ_fold_subgr"/>
</dbReference>
<reference evidence="7" key="2">
    <citation type="journal article" date="2021" name="PeerJ">
        <title>Extensive microbial diversity within the chicken gut microbiome revealed by metagenomics and culture.</title>
        <authorList>
            <person name="Gilroy R."/>
            <person name="Ravi A."/>
            <person name="Getino M."/>
            <person name="Pursley I."/>
            <person name="Horton D.L."/>
            <person name="Alikhan N.F."/>
            <person name="Baker D."/>
            <person name="Gharbi K."/>
            <person name="Hall N."/>
            <person name="Watson M."/>
            <person name="Adriaenssens E.M."/>
            <person name="Foster-Nyarko E."/>
            <person name="Jarju S."/>
            <person name="Secka A."/>
            <person name="Antonio M."/>
            <person name="Oren A."/>
            <person name="Chaudhuri R.R."/>
            <person name="La Ragione R."/>
            <person name="Hildebrand F."/>
            <person name="Pallen M.J."/>
        </authorList>
    </citation>
    <scope>NUCLEOTIDE SEQUENCE</scope>
    <source>
        <strain evidence="7">CHK123-3438</strain>
    </source>
</reference>
<evidence type="ECO:0000256" key="5">
    <source>
        <dbReference type="SAM" id="MobiDB-lite"/>
    </source>
</evidence>
<dbReference type="PRINTS" id="PR00315">
    <property type="entry name" value="ELONGATNFCT"/>
</dbReference>
<dbReference type="InterPro" id="IPR005225">
    <property type="entry name" value="Small_GTP-bd"/>
</dbReference>
<dbReference type="InterPro" id="IPR000640">
    <property type="entry name" value="EFG_V-like"/>
</dbReference>
<feature type="domain" description="Tr-type G" evidence="6">
    <location>
        <begin position="10"/>
        <end position="241"/>
    </location>
</feature>
<keyword evidence="1" id="KW-0547">Nucleotide-binding</keyword>
<dbReference type="InterPro" id="IPR035647">
    <property type="entry name" value="EFG_III/V"/>
</dbReference>
<dbReference type="Pfam" id="PF00679">
    <property type="entry name" value="EFG_C"/>
    <property type="match status" value="1"/>
</dbReference>
<dbReference type="SUPFAM" id="SSF54211">
    <property type="entry name" value="Ribosomal protein S5 domain 2-like"/>
    <property type="match status" value="1"/>
</dbReference>
<keyword evidence="3" id="KW-0342">GTP-binding</keyword>
<evidence type="ECO:0000256" key="3">
    <source>
        <dbReference type="ARBA" id="ARBA00023134"/>
    </source>
</evidence>
<dbReference type="CDD" id="cd10912">
    <property type="entry name" value="PIN_YacP-like"/>
    <property type="match status" value="1"/>
</dbReference>
<dbReference type="Gene3D" id="3.30.70.870">
    <property type="entry name" value="Elongation Factor G (Translational Gtpase), domain 3"/>
    <property type="match status" value="1"/>
</dbReference>
<dbReference type="InterPro" id="IPR010298">
    <property type="entry name" value="YacP-like"/>
</dbReference>
<evidence type="ECO:0000259" key="6">
    <source>
        <dbReference type="PROSITE" id="PS51722"/>
    </source>
</evidence>
<dbReference type="Gene3D" id="3.30.230.10">
    <property type="match status" value="1"/>
</dbReference>
<dbReference type="GO" id="GO:0046677">
    <property type="term" value="P:response to antibiotic"/>
    <property type="evidence" value="ECO:0007669"/>
    <property type="project" value="UniProtKB-KW"/>
</dbReference>
<dbReference type="SUPFAM" id="SSF54980">
    <property type="entry name" value="EF-G C-terminal domain-like"/>
    <property type="match status" value="2"/>
</dbReference>
<evidence type="ECO:0000313" key="8">
    <source>
        <dbReference type="Proteomes" id="UP000886860"/>
    </source>
</evidence>
<dbReference type="InterPro" id="IPR020568">
    <property type="entry name" value="Ribosomal_Su5_D2-typ_SF"/>
</dbReference>
<dbReference type="InterPro" id="IPR005517">
    <property type="entry name" value="Transl_elong_EFG/EF2_IV"/>
</dbReference>
<dbReference type="InterPro" id="IPR009000">
    <property type="entry name" value="Transl_B-barrel_sf"/>
</dbReference>
<comment type="caution">
    <text evidence="7">The sequence shown here is derived from an EMBL/GenBank/DDBJ whole genome shotgun (WGS) entry which is preliminary data.</text>
</comment>
<feature type="region of interest" description="Disordered" evidence="5">
    <location>
        <begin position="284"/>
        <end position="306"/>
    </location>
</feature>
<dbReference type="Pfam" id="PF03764">
    <property type="entry name" value="EFG_IV"/>
    <property type="match status" value="1"/>
</dbReference>
<name>A0A9D1GMQ5_9FIRM</name>
<dbReference type="Gene3D" id="3.40.50.300">
    <property type="entry name" value="P-loop containing nucleotide triphosphate hydrolases"/>
    <property type="match status" value="1"/>
</dbReference>
<dbReference type="GO" id="GO:0032790">
    <property type="term" value="P:ribosome disassembly"/>
    <property type="evidence" value="ECO:0007669"/>
    <property type="project" value="TreeGrafter"/>
</dbReference>
<evidence type="ECO:0000256" key="2">
    <source>
        <dbReference type="ARBA" id="ARBA00022917"/>
    </source>
</evidence>
<dbReference type="Gene3D" id="2.40.30.10">
    <property type="entry name" value="Translation factors"/>
    <property type="match status" value="1"/>
</dbReference>
<keyword evidence="2" id="KW-0648">Protein biosynthesis</keyword>
<dbReference type="InterPro" id="IPR027417">
    <property type="entry name" value="P-loop_NTPase"/>
</dbReference>
<dbReference type="GO" id="GO:0006412">
    <property type="term" value="P:translation"/>
    <property type="evidence" value="ECO:0007669"/>
    <property type="project" value="UniProtKB-KW"/>
</dbReference>
<dbReference type="NCBIfam" id="TIGR00231">
    <property type="entry name" value="small_GTP"/>
    <property type="match status" value="1"/>
</dbReference>
<dbReference type="GO" id="GO:0005525">
    <property type="term" value="F:GTP binding"/>
    <property type="evidence" value="ECO:0007669"/>
    <property type="project" value="UniProtKB-KW"/>
</dbReference>
<dbReference type="Pfam" id="PF14492">
    <property type="entry name" value="EFG_III"/>
    <property type="match status" value="1"/>
</dbReference>
<dbReference type="CDD" id="cd03711">
    <property type="entry name" value="Tet_C"/>
    <property type="match status" value="1"/>
</dbReference>
<dbReference type="PANTHER" id="PTHR43261:SF1">
    <property type="entry name" value="RIBOSOME-RELEASING FACTOR 2, MITOCHONDRIAL"/>
    <property type="match status" value="1"/>
</dbReference>
<gene>
    <name evidence="7" type="ORF">IAB60_12800</name>
</gene>
<evidence type="ECO:0000256" key="4">
    <source>
        <dbReference type="ARBA" id="ARBA00023251"/>
    </source>
</evidence>
<dbReference type="AlphaFoldDB" id="A0A9D1GMQ5"/>
<dbReference type="SUPFAM" id="SSF52540">
    <property type="entry name" value="P-loop containing nucleoside triphosphate hydrolases"/>
    <property type="match status" value="1"/>
</dbReference>
<dbReference type="SMART" id="SM00838">
    <property type="entry name" value="EFG_C"/>
    <property type="match status" value="1"/>
</dbReference>
<dbReference type="InterPro" id="IPR000795">
    <property type="entry name" value="T_Tr_GTP-bd_dom"/>
</dbReference>
<dbReference type="GO" id="GO:0003924">
    <property type="term" value="F:GTPase activity"/>
    <property type="evidence" value="ECO:0007669"/>
    <property type="project" value="InterPro"/>
</dbReference>
<dbReference type="PANTHER" id="PTHR43261">
    <property type="entry name" value="TRANSLATION ELONGATION FACTOR G-RELATED"/>
    <property type="match status" value="1"/>
</dbReference>
<organism evidence="7 8">
    <name type="scientific">Candidatus Caccovicinus merdipullorum</name>
    <dbReference type="NCBI Taxonomy" id="2840724"/>
    <lineage>
        <taxon>Bacteria</taxon>
        <taxon>Bacillati</taxon>
        <taxon>Bacillota</taxon>
        <taxon>Clostridia</taxon>
        <taxon>Eubacteriales</taxon>
        <taxon>Candidatus Caccovicinus</taxon>
    </lineage>
</organism>
<sequence length="944" mass="106739">MGERKEKKPIKRICAGLLAHVDAGKTTLSEAMLYQSGVIRKLGRVDYKDAYLDTYEMERDRGITIFSKQAVFSLGDLQVTLLDTPGHVDFSAEMERTLQVLDYAILVINGADGVQGHTLTLWKLLGRYKIPVFLFINKMDQEGTDREALLRQLQTQLSEHCLDFSGAAGSKDFLESLAVCSEEVLEHYLETGEITQEETAGLIRERAVFPCYFGSALRLTGVEEFLEGMRRFARCPVYPPEFRARVFKISRDEQGNRLTHMKITGGVLKVRDLLRGREKGTEAFGAGRMEGTGGKGQTGNGREDGAEWEEKVSQIRIYSGSRFETVSQAEAGTVCAAAGLTKTWAGQGLGLEDEGREPMLGPVLSYRIDLPEGADVHKMLQNLRQLEEEEPLLHIVWNDVLGEIHAQLMGEVQIDVLKDLIRNRFQTEVEFGTGNIVYKETIRNAAEGAGHFEPLRHYAEVHLLLEPGEPGSGLVFESRCSEDVLDRNWQRLILTHLEEKEHRGVLAGAPITDMRITLVTGRAHIKHTEGGDFRQATYRALRQGLRKAESVLLEPYYDFRLEVPSQTVGRAMADVQKMSGRFEPPVMEGENSVLTGTAPVAEMMGYQKEVASYTRGMGRIFCTMRGYEPCHNQQEVLERIGYDPDRDLENTADSVFCSHGAGFVVPWYEADGYMHLDSGLGKVPETDTDGEALVQNEETLQENRGKTAWSPGTSTKAFLADDKELEAIFRRTYGESKRERARQMERQPEGAPLRRIKQQTWEKREPEEEYLLVDGYNVIFSWDELKELSRTNMDGARHRLMDILCNYQGFKQNHVILVFDAYKVEGHSCEVQKYHNIHVVYTKEAETADQYIEKTVHELGKKYRVTVATSDGLEQVIILGQGGLRMSAAELKEEIERISRDIRETYLEHLPRKRRLLFQDVDEETAAQISSLPEENGPEEGKTE</sequence>
<dbReference type="Gene3D" id="3.30.70.240">
    <property type="match status" value="1"/>
</dbReference>
<dbReference type="Pfam" id="PF05991">
    <property type="entry name" value="NYN_YacP"/>
    <property type="match status" value="1"/>
</dbReference>
<dbReference type="InterPro" id="IPR031157">
    <property type="entry name" value="G_TR_CS"/>
</dbReference>
<dbReference type="SMART" id="SM00889">
    <property type="entry name" value="EFG_IV"/>
    <property type="match status" value="1"/>
</dbReference>
<proteinExistence type="predicted"/>
<dbReference type="PROSITE" id="PS51722">
    <property type="entry name" value="G_TR_2"/>
    <property type="match status" value="1"/>
</dbReference>
<dbReference type="InterPro" id="IPR035650">
    <property type="entry name" value="Tet_C"/>
</dbReference>
<reference evidence="7" key="1">
    <citation type="submission" date="2020-10" db="EMBL/GenBank/DDBJ databases">
        <authorList>
            <person name="Gilroy R."/>
        </authorList>
    </citation>
    <scope>NUCLEOTIDE SEQUENCE</scope>
    <source>
        <strain evidence="7">CHK123-3438</strain>
    </source>
</reference>
<dbReference type="InterPro" id="IPR041095">
    <property type="entry name" value="EFG_II"/>
</dbReference>
<evidence type="ECO:0000256" key="1">
    <source>
        <dbReference type="ARBA" id="ARBA00022741"/>
    </source>
</evidence>
<feature type="compositionally biased region" description="Gly residues" evidence="5">
    <location>
        <begin position="288"/>
        <end position="299"/>
    </location>
</feature>
<dbReference type="PROSITE" id="PS00301">
    <property type="entry name" value="G_TR_1"/>
    <property type="match status" value="1"/>
</dbReference>
<dbReference type="Proteomes" id="UP000886860">
    <property type="component" value="Unassembled WGS sequence"/>
</dbReference>
<evidence type="ECO:0000313" key="7">
    <source>
        <dbReference type="EMBL" id="HIT42949.1"/>
    </source>
</evidence>
<dbReference type="EMBL" id="DVKS01000211">
    <property type="protein sequence ID" value="HIT42949.1"/>
    <property type="molecule type" value="Genomic_DNA"/>
</dbReference>
<protein>
    <submittedName>
        <fullName evidence="7">TetM/TetW/TetO/TetS family tetracycline resistance ribosomal protection protein</fullName>
    </submittedName>
</protein>
<keyword evidence="4" id="KW-0046">Antibiotic resistance</keyword>
<dbReference type="Pfam" id="PF00009">
    <property type="entry name" value="GTP_EFTU"/>
    <property type="match status" value="1"/>
</dbReference>
<accession>A0A9D1GMQ5</accession>
<dbReference type="SUPFAM" id="SSF50447">
    <property type="entry name" value="Translation proteins"/>
    <property type="match status" value="1"/>
</dbReference>